<evidence type="ECO:0000313" key="5">
    <source>
        <dbReference type="Proteomes" id="UP000054248"/>
    </source>
</evidence>
<organism evidence="4 5">
    <name type="scientific">Tulasnella calospora MUT 4182</name>
    <dbReference type="NCBI Taxonomy" id="1051891"/>
    <lineage>
        <taxon>Eukaryota</taxon>
        <taxon>Fungi</taxon>
        <taxon>Dikarya</taxon>
        <taxon>Basidiomycota</taxon>
        <taxon>Agaricomycotina</taxon>
        <taxon>Agaricomycetes</taxon>
        <taxon>Cantharellales</taxon>
        <taxon>Tulasnellaceae</taxon>
        <taxon>Tulasnella</taxon>
    </lineage>
</organism>
<gene>
    <name evidence="4" type="ORF">M407DRAFT_244217</name>
</gene>
<dbReference type="Gene3D" id="2.60.120.470">
    <property type="entry name" value="PITH domain"/>
    <property type="match status" value="1"/>
</dbReference>
<evidence type="ECO:0000256" key="1">
    <source>
        <dbReference type="ARBA" id="ARBA00025788"/>
    </source>
</evidence>
<evidence type="ECO:0000259" key="3">
    <source>
        <dbReference type="PROSITE" id="PS51532"/>
    </source>
</evidence>
<feature type="region of interest" description="Disordered" evidence="2">
    <location>
        <begin position="1"/>
        <end position="35"/>
    </location>
</feature>
<evidence type="ECO:0000256" key="2">
    <source>
        <dbReference type="SAM" id="MobiDB-lite"/>
    </source>
</evidence>
<dbReference type="HOGENOM" id="CLU_072377_2_0_1"/>
<dbReference type="PANTHER" id="PTHR12175">
    <property type="entry name" value="AD039 HT014 THIOREDOXIN FAMILY TRP26"/>
    <property type="match status" value="1"/>
</dbReference>
<protein>
    <recommendedName>
        <fullName evidence="3">PITH domain-containing protein</fullName>
    </recommendedName>
</protein>
<accession>A0A0C3QH96</accession>
<dbReference type="EMBL" id="KN823049">
    <property type="protein sequence ID" value="KIO25079.1"/>
    <property type="molecule type" value="Genomic_DNA"/>
</dbReference>
<proteinExistence type="inferred from homology"/>
<dbReference type="InterPro" id="IPR045099">
    <property type="entry name" value="PITH1-like"/>
</dbReference>
<dbReference type="GO" id="GO:0005634">
    <property type="term" value="C:nucleus"/>
    <property type="evidence" value="ECO:0007669"/>
    <property type="project" value="TreeGrafter"/>
</dbReference>
<dbReference type="InterPro" id="IPR008979">
    <property type="entry name" value="Galactose-bd-like_sf"/>
</dbReference>
<comment type="similarity">
    <text evidence="1">Belongs to the PITHD1 family.</text>
</comment>
<reference evidence="5" key="2">
    <citation type="submission" date="2015-01" db="EMBL/GenBank/DDBJ databases">
        <title>Evolutionary Origins and Diversification of the Mycorrhizal Mutualists.</title>
        <authorList>
            <consortium name="DOE Joint Genome Institute"/>
            <consortium name="Mycorrhizal Genomics Consortium"/>
            <person name="Kohler A."/>
            <person name="Kuo A."/>
            <person name="Nagy L.G."/>
            <person name="Floudas D."/>
            <person name="Copeland A."/>
            <person name="Barry K.W."/>
            <person name="Cichocki N."/>
            <person name="Veneault-Fourrey C."/>
            <person name="LaButti K."/>
            <person name="Lindquist E.A."/>
            <person name="Lipzen A."/>
            <person name="Lundell T."/>
            <person name="Morin E."/>
            <person name="Murat C."/>
            <person name="Riley R."/>
            <person name="Ohm R."/>
            <person name="Sun H."/>
            <person name="Tunlid A."/>
            <person name="Henrissat B."/>
            <person name="Grigoriev I.V."/>
            <person name="Hibbett D.S."/>
            <person name="Martin F."/>
        </authorList>
    </citation>
    <scope>NUCLEOTIDE SEQUENCE [LARGE SCALE GENOMIC DNA]</scope>
    <source>
        <strain evidence="5">MUT 4182</strain>
    </source>
</reference>
<dbReference type="PROSITE" id="PS51532">
    <property type="entry name" value="PITH"/>
    <property type="match status" value="1"/>
</dbReference>
<feature type="compositionally biased region" description="Basic and acidic residues" evidence="2">
    <location>
        <begin position="1"/>
        <end position="27"/>
    </location>
</feature>
<dbReference type="Proteomes" id="UP000054248">
    <property type="component" value="Unassembled WGS sequence"/>
</dbReference>
<feature type="domain" description="PITH" evidence="3">
    <location>
        <begin position="23"/>
        <end position="193"/>
    </location>
</feature>
<dbReference type="PANTHER" id="PTHR12175:SF1">
    <property type="entry name" value="PITH DOMAIN-CONTAINING PROTEIN 1"/>
    <property type="match status" value="1"/>
</dbReference>
<dbReference type="OrthoDB" id="2635at2759"/>
<dbReference type="AlphaFoldDB" id="A0A0C3QH96"/>
<dbReference type="InterPro" id="IPR010400">
    <property type="entry name" value="PITH_dom"/>
</dbReference>
<evidence type="ECO:0000313" key="4">
    <source>
        <dbReference type="EMBL" id="KIO25079.1"/>
    </source>
</evidence>
<dbReference type="Pfam" id="PF06201">
    <property type="entry name" value="PITH"/>
    <property type="match status" value="1"/>
</dbReference>
<dbReference type="InterPro" id="IPR037047">
    <property type="entry name" value="PITH_dom_sf"/>
</dbReference>
<sequence>MSSCADEHDHSGHDHDGRRHDHSHDISDAQPNNLYDRVDRQNVVALNADTSEPKIIKPWHERMDETVSVESDADDQLIIRIPFTGSIKLRSVLLKTGPGEETPTKMDIYVNEDGLDFDDVADKQPAQSFDIPQSREVGDYAVKPSKFSDVRSLTLFFPAAQGADNVRIYYIGFLGEWREIKDRPAVIIYEAQANPADHPKIPGINDGEQSNLGM</sequence>
<dbReference type="GO" id="GO:0005737">
    <property type="term" value="C:cytoplasm"/>
    <property type="evidence" value="ECO:0007669"/>
    <property type="project" value="UniProtKB-ARBA"/>
</dbReference>
<name>A0A0C3QH96_9AGAM</name>
<dbReference type="SUPFAM" id="SSF49785">
    <property type="entry name" value="Galactose-binding domain-like"/>
    <property type="match status" value="1"/>
</dbReference>
<reference evidence="4 5" key="1">
    <citation type="submission" date="2014-04" db="EMBL/GenBank/DDBJ databases">
        <authorList>
            <consortium name="DOE Joint Genome Institute"/>
            <person name="Kuo A."/>
            <person name="Girlanda M."/>
            <person name="Perotto S."/>
            <person name="Kohler A."/>
            <person name="Nagy L.G."/>
            <person name="Floudas D."/>
            <person name="Copeland A."/>
            <person name="Barry K.W."/>
            <person name="Cichocki N."/>
            <person name="Veneault-Fourrey C."/>
            <person name="LaButti K."/>
            <person name="Lindquist E.A."/>
            <person name="Lipzen A."/>
            <person name="Lundell T."/>
            <person name="Morin E."/>
            <person name="Murat C."/>
            <person name="Sun H."/>
            <person name="Tunlid A."/>
            <person name="Henrissat B."/>
            <person name="Grigoriev I.V."/>
            <person name="Hibbett D.S."/>
            <person name="Martin F."/>
            <person name="Nordberg H.P."/>
            <person name="Cantor M.N."/>
            <person name="Hua S.X."/>
        </authorList>
    </citation>
    <scope>NUCLEOTIDE SEQUENCE [LARGE SCALE GENOMIC DNA]</scope>
    <source>
        <strain evidence="4 5">MUT 4182</strain>
    </source>
</reference>
<keyword evidence="5" id="KW-1185">Reference proteome</keyword>